<evidence type="ECO:0000256" key="3">
    <source>
        <dbReference type="ARBA" id="ARBA00023055"/>
    </source>
</evidence>
<evidence type="ECO:0000256" key="5">
    <source>
        <dbReference type="ARBA" id="ARBA00023136"/>
    </source>
</evidence>
<keyword evidence="9" id="KW-1185">Reference proteome</keyword>
<dbReference type="GO" id="GO:0016020">
    <property type="term" value="C:membrane"/>
    <property type="evidence" value="ECO:0007669"/>
    <property type="project" value="UniProtKB-SubCell"/>
</dbReference>
<evidence type="ECO:0000313" key="8">
    <source>
        <dbReference type="EMBL" id="KAG1793822.1"/>
    </source>
</evidence>
<proteinExistence type="predicted"/>
<name>A0A9P7APM7_9AGAM</name>
<dbReference type="GeneID" id="64602298"/>
<dbReference type="PROSITE" id="PS51847">
    <property type="entry name" value="SMP"/>
    <property type="match status" value="1"/>
</dbReference>
<keyword evidence="5" id="KW-0472">Membrane</keyword>
<dbReference type="OrthoDB" id="2615145at2759"/>
<evidence type="ECO:0000256" key="6">
    <source>
        <dbReference type="SAM" id="MobiDB-lite"/>
    </source>
</evidence>
<dbReference type="InterPro" id="IPR052455">
    <property type="entry name" value="Tricalbin_domain"/>
</dbReference>
<dbReference type="RefSeq" id="XP_041160127.1">
    <property type="nucleotide sequence ID" value="XM_041308534.1"/>
</dbReference>
<keyword evidence="4" id="KW-0446">Lipid-binding</keyword>
<dbReference type="PANTHER" id="PTHR46980:SF2">
    <property type="entry name" value="TRICALBIN-1-RELATED"/>
    <property type="match status" value="1"/>
</dbReference>
<feature type="region of interest" description="Disordered" evidence="6">
    <location>
        <begin position="41"/>
        <end position="100"/>
    </location>
</feature>
<comment type="subcellular location">
    <subcellularLocation>
        <location evidence="1">Membrane</location>
    </subcellularLocation>
</comment>
<keyword evidence="2" id="KW-0813">Transport</keyword>
<feature type="domain" description="SMP-LTD" evidence="7">
    <location>
        <begin position="212"/>
        <end position="337"/>
    </location>
</feature>
<feature type="compositionally biased region" description="Polar residues" evidence="6">
    <location>
        <begin position="1"/>
        <end position="14"/>
    </location>
</feature>
<dbReference type="InterPro" id="IPR046521">
    <property type="entry name" value="DUF6698"/>
</dbReference>
<evidence type="ECO:0000313" key="9">
    <source>
        <dbReference type="Proteomes" id="UP000719766"/>
    </source>
</evidence>
<reference evidence="8" key="1">
    <citation type="journal article" date="2020" name="New Phytol.">
        <title>Comparative genomics reveals dynamic genome evolution in host specialist ectomycorrhizal fungi.</title>
        <authorList>
            <person name="Lofgren L.A."/>
            <person name="Nguyen N.H."/>
            <person name="Vilgalys R."/>
            <person name="Ruytinx J."/>
            <person name="Liao H.L."/>
            <person name="Branco S."/>
            <person name="Kuo A."/>
            <person name="LaButti K."/>
            <person name="Lipzen A."/>
            <person name="Andreopoulos W."/>
            <person name="Pangilinan J."/>
            <person name="Riley R."/>
            <person name="Hundley H."/>
            <person name="Na H."/>
            <person name="Barry K."/>
            <person name="Grigoriev I.V."/>
            <person name="Stajich J.E."/>
            <person name="Kennedy P.G."/>
        </authorList>
    </citation>
    <scope>NUCLEOTIDE SEQUENCE</scope>
    <source>
        <strain evidence="8">S12</strain>
    </source>
</reference>
<dbReference type="Pfam" id="PF20414">
    <property type="entry name" value="DUF6698"/>
    <property type="match status" value="1"/>
</dbReference>
<sequence length="337" mass="37769">MSSDYNAHNNSHPSDFNDGAEVGGPLREVYSRKCYQWNFGQFKSEPSSPDNEEAFQLADEFRAEQPELLEAQGGNHNNADAPRSKRKWSEDDGGVTNMGATSVPIVELPPKKRTKVERKFESFEGELLAKMAAVMQEVVGCRVSKGPALSNSGSWRIVDDEFNNQEFYHNIIDYLELPPTPEAAKEISSFRVFTLPLIESQRELIKTCLAPKHESADWMNKFLDRLWLIHEPVLSATIVAFVDQMLSTTIPAFSDSLRLTTFTLGTKTSRIDKVRTSPRTANDVAMMVWGISFIPNHRNPKIVQSVRLGKGLATAFMPIPGLQTFISGYNSLHAQFP</sequence>
<dbReference type="PANTHER" id="PTHR46980">
    <property type="entry name" value="TRICALBIN-1-RELATED"/>
    <property type="match status" value="1"/>
</dbReference>
<protein>
    <recommendedName>
        <fullName evidence="7">SMP-LTD domain-containing protein</fullName>
    </recommendedName>
</protein>
<organism evidence="8 9">
    <name type="scientific">Suillus plorans</name>
    <dbReference type="NCBI Taxonomy" id="116603"/>
    <lineage>
        <taxon>Eukaryota</taxon>
        <taxon>Fungi</taxon>
        <taxon>Dikarya</taxon>
        <taxon>Basidiomycota</taxon>
        <taxon>Agaricomycotina</taxon>
        <taxon>Agaricomycetes</taxon>
        <taxon>Agaricomycetidae</taxon>
        <taxon>Boletales</taxon>
        <taxon>Suillineae</taxon>
        <taxon>Suillaceae</taxon>
        <taxon>Suillus</taxon>
    </lineage>
</organism>
<comment type="caution">
    <text evidence="8">The sequence shown here is derived from an EMBL/GenBank/DDBJ whole genome shotgun (WGS) entry which is preliminary data.</text>
</comment>
<dbReference type="AlphaFoldDB" id="A0A9P7APM7"/>
<evidence type="ECO:0000256" key="1">
    <source>
        <dbReference type="ARBA" id="ARBA00004370"/>
    </source>
</evidence>
<evidence type="ECO:0000259" key="7">
    <source>
        <dbReference type="PROSITE" id="PS51847"/>
    </source>
</evidence>
<dbReference type="GO" id="GO:0008289">
    <property type="term" value="F:lipid binding"/>
    <property type="evidence" value="ECO:0007669"/>
    <property type="project" value="UniProtKB-KW"/>
</dbReference>
<feature type="region of interest" description="Disordered" evidence="6">
    <location>
        <begin position="1"/>
        <end position="23"/>
    </location>
</feature>
<accession>A0A9P7APM7</accession>
<keyword evidence="3" id="KW-0445">Lipid transport</keyword>
<evidence type="ECO:0000256" key="2">
    <source>
        <dbReference type="ARBA" id="ARBA00022448"/>
    </source>
</evidence>
<evidence type="ECO:0000256" key="4">
    <source>
        <dbReference type="ARBA" id="ARBA00023121"/>
    </source>
</evidence>
<dbReference type="EMBL" id="JABBWE010000028">
    <property type="protein sequence ID" value="KAG1793822.1"/>
    <property type="molecule type" value="Genomic_DNA"/>
</dbReference>
<gene>
    <name evidence="8" type="ORF">HD556DRAFT_1476129</name>
</gene>
<dbReference type="InterPro" id="IPR031468">
    <property type="entry name" value="SMP_LBD"/>
</dbReference>
<dbReference type="Proteomes" id="UP000719766">
    <property type="component" value="Unassembled WGS sequence"/>
</dbReference>
<dbReference type="GO" id="GO:0006869">
    <property type="term" value="P:lipid transport"/>
    <property type="evidence" value="ECO:0007669"/>
    <property type="project" value="UniProtKB-KW"/>
</dbReference>